<organism evidence="2 3">
    <name type="scientific">Pseudomonas oryzihabitans</name>
    <dbReference type="NCBI Taxonomy" id="47885"/>
    <lineage>
        <taxon>Bacteria</taxon>
        <taxon>Pseudomonadati</taxon>
        <taxon>Pseudomonadota</taxon>
        <taxon>Gammaproteobacteria</taxon>
        <taxon>Pseudomonadales</taxon>
        <taxon>Pseudomonadaceae</taxon>
        <taxon>Pseudomonas</taxon>
    </lineage>
</organism>
<evidence type="ECO:0000313" key="3">
    <source>
        <dbReference type="Proteomes" id="UP001268036"/>
    </source>
</evidence>
<dbReference type="AlphaFoldDB" id="A0AAJ2EW18"/>
<feature type="region of interest" description="Disordered" evidence="1">
    <location>
        <begin position="19"/>
        <end position="42"/>
    </location>
</feature>
<sequence>MIRCARQVPVFTAFTPSPLRGEGWGEGASKPIAQHSYTERPA</sequence>
<comment type="caution">
    <text evidence="2">The sequence shown here is derived from an EMBL/GenBank/DDBJ whole genome shotgun (WGS) entry which is preliminary data.</text>
</comment>
<name>A0AAJ2EW18_9PSED</name>
<gene>
    <name evidence="2" type="ORF">QE440_002038</name>
</gene>
<accession>A0AAJ2EW18</accession>
<protein>
    <submittedName>
        <fullName evidence="2">Uncharacterized protein</fullName>
    </submittedName>
</protein>
<evidence type="ECO:0000313" key="2">
    <source>
        <dbReference type="EMBL" id="MDR6234297.1"/>
    </source>
</evidence>
<evidence type="ECO:0000256" key="1">
    <source>
        <dbReference type="SAM" id="MobiDB-lite"/>
    </source>
</evidence>
<dbReference type="Proteomes" id="UP001268036">
    <property type="component" value="Unassembled WGS sequence"/>
</dbReference>
<dbReference type="EMBL" id="JAVJAF010000001">
    <property type="protein sequence ID" value="MDR6234297.1"/>
    <property type="molecule type" value="Genomic_DNA"/>
</dbReference>
<reference evidence="2" key="1">
    <citation type="submission" date="2023-08" db="EMBL/GenBank/DDBJ databases">
        <title>Functional and genomic diversity of the sorghum phyllosphere microbiome.</title>
        <authorList>
            <person name="Shade A."/>
        </authorList>
    </citation>
    <scope>NUCLEOTIDE SEQUENCE</scope>
    <source>
        <strain evidence="2">SORGH_AS_0201</strain>
    </source>
</reference>
<proteinExistence type="predicted"/>